<accession>A0A382W205</accession>
<evidence type="ECO:0000256" key="1">
    <source>
        <dbReference type="SAM" id="Phobius"/>
    </source>
</evidence>
<feature type="transmembrane region" description="Helical" evidence="1">
    <location>
        <begin position="38"/>
        <end position="58"/>
    </location>
</feature>
<dbReference type="AlphaFoldDB" id="A0A382W205"/>
<feature type="transmembrane region" description="Helical" evidence="1">
    <location>
        <begin position="12"/>
        <end position="32"/>
    </location>
</feature>
<reference evidence="2" key="1">
    <citation type="submission" date="2018-05" db="EMBL/GenBank/DDBJ databases">
        <authorList>
            <person name="Lanie J.A."/>
            <person name="Ng W.-L."/>
            <person name="Kazmierczak K.M."/>
            <person name="Andrzejewski T.M."/>
            <person name="Davidsen T.M."/>
            <person name="Wayne K.J."/>
            <person name="Tettelin H."/>
            <person name="Glass J.I."/>
            <person name="Rusch D."/>
            <person name="Podicherti R."/>
            <person name="Tsui H.-C.T."/>
            <person name="Winkler M.E."/>
        </authorList>
    </citation>
    <scope>NUCLEOTIDE SEQUENCE</scope>
</reference>
<evidence type="ECO:0000313" key="2">
    <source>
        <dbReference type="EMBL" id="SVD52773.1"/>
    </source>
</evidence>
<gene>
    <name evidence="2" type="ORF">METZ01_LOCUS405627</name>
</gene>
<keyword evidence="1" id="KW-0472">Membrane</keyword>
<dbReference type="EMBL" id="UINC01156388">
    <property type="protein sequence ID" value="SVD52773.1"/>
    <property type="molecule type" value="Genomic_DNA"/>
</dbReference>
<keyword evidence="1" id="KW-1133">Transmembrane helix</keyword>
<name>A0A382W205_9ZZZZ</name>
<proteinExistence type="predicted"/>
<protein>
    <submittedName>
        <fullName evidence="2">Uncharacterized protein</fullName>
    </submittedName>
</protein>
<feature type="non-terminal residue" evidence="2">
    <location>
        <position position="1"/>
    </location>
</feature>
<organism evidence="2">
    <name type="scientific">marine metagenome</name>
    <dbReference type="NCBI Taxonomy" id="408172"/>
    <lineage>
        <taxon>unclassified sequences</taxon>
        <taxon>metagenomes</taxon>
        <taxon>ecological metagenomes</taxon>
    </lineage>
</organism>
<sequence length="70" mass="8042">VTEKDMSRAMLLGLVVFLALMVIEIVEYVVGIKVLGGNLIYMAILAIPGSWLIVHYFMHIHELWNRNKEE</sequence>
<keyword evidence="1" id="KW-0812">Transmembrane</keyword>